<comment type="caution">
    <text evidence="2">The sequence shown here is derived from an EMBL/GenBank/DDBJ whole genome shotgun (WGS) entry which is preliminary data.</text>
</comment>
<evidence type="ECO:0008006" key="4">
    <source>
        <dbReference type="Google" id="ProtNLM"/>
    </source>
</evidence>
<dbReference type="SUPFAM" id="SSF69635">
    <property type="entry name" value="Type III secretory system chaperone-like"/>
    <property type="match status" value="1"/>
</dbReference>
<protein>
    <recommendedName>
        <fullName evidence="4">Molecular chaperone Tir</fullName>
    </recommendedName>
</protein>
<accession>A0A9W6B5M8</accession>
<dbReference type="Gene3D" id="3.30.1460.10">
    <property type="match status" value="1"/>
</dbReference>
<dbReference type="AlphaFoldDB" id="A0A9W6B5M8"/>
<name>A0A9W6B5M8_9FLAO</name>
<evidence type="ECO:0000313" key="3">
    <source>
        <dbReference type="Proteomes" id="UP001143545"/>
    </source>
</evidence>
<keyword evidence="3" id="KW-1185">Reference proteome</keyword>
<evidence type="ECO:0000256" key="1">
    <source>
        <dbReference type="SAM" id="Coils"/>
    </source>
</evidence>
<dbReference type="EMBL" id="BRVP01000014">
    <property type="protein sequence ID" value="GLB53088.1"/>
    <property type="molecule type" value="Genomic_DNA"/>
</dbReference>
<gene>
    <name evidence="2" type="ORF">NBRC110019_21280</name>
</gene>
<sequence>MSENFKKVKAFLQELEYTILQENSDEELFVVEKDDAGITNLIIDCEDPIVIIEGVLFDVKTKTTELFESLLKKNREIIHGAFVLDETGTKVFFRDTLQLENLDLNELEASLNSLELLLSEYATEIIEFSK</sequence>
<dbReference type="Proteomes" id="UP001143545">
    <property type="component" value="Unassembled WGS sequence"/>
</dbReference>
<dbReference type="Pfam" id="PF22550">
    <property type="entry name" value="CesT_Tir_1"/>
    <property type="match status" value="1"/>
</dbReference>
<reference evidence="2" key="1">
    <citation type="submission" date="2022-07" db="EMBL/GenBank/DDBJ databases">
        <title>Taxonomy of Novel Oxalotrophic and Methylotrophic Bacteria.</title>
        <authorList>
            <person name="Sahin N."/>
            <person name="Tani A."/>
        </authorList>
    </citation>
    <scope>NUCLEOTIDE SEQUENCE</scope>
    <source>
        <strain evidence="2">AM327</strain>
    </source>
</reference>
<dbReference type="RefSeq" id="WP_281754776.1">
    <property type="nucleotide sequence ID" value="NZ_BRVP01000014.1"/>
</dbReference>
<keyword evidence="1" id="KW-0175">Coiled coil</keyword>
<dbReference type="InterPro" id="IPR054345">
    <property type="entry name" value="Tir-like"/>
</dbReference>
<feature type="coiled-coil region" evidence="1">
    <location>
        <begin position="97"/>
        <end position="124"/>
    </location>
</feature>
<evidence type="ECO:0000313" key="2">
    <source>
        <dbReference type="EMBL" id="GLB53088.1"/>
    </source>
</evidence>
<proteinExistence type="predicted"/>
<organism evidence="2 3">
    <name type="scientific">Neptunitalea chrysea</name>
    <dbReference type="NCBI Taxonomy" id="1647581"/>
    <lineage>
        <taxon>Bacteria</taxon>
        <taxon>Pseudomonadati</taxon>
        <taxon>Bacteroidota</taxon>
        <taxon>Flavobacteriia</taxon>
        <taxon>Flavobacteriales</taxon>
        <taxon>Flavobacteriaceae</taxon>
        <taxon>Neptunitalea</taxon>
    </lineage>
</organism>